<dbReference type="InterPro" id="IPR000298">
    <property type="entry name" value="Cyt_c_oxidase-like_su3"/>
</dbReference>
<feature type="transmembrane region" description="Helical" evidence="7">
    <location>
        <begin position="61"/>
        <end position="86"/>
    </location>
</feature>
<evidence type="ECO:0000256" key="3">
    <source>
        <dbReference type="ARBA" id="ARBA00022692"/>
    </source>
</evidence>
<name>A0ABT5E6N9_9BACT</name>
<evidence type="ECO:0000259" key="8">
    <source>
        <dbReference type="PROSITE" id="PS50253"/>
    </source>
</evidence>
<keyword evidence="4 7" id="KW-1133">Transmembrane helix</keyword>
<evidence type="ECO:0000313" key="9">
    <source>
        <dbReference type="EMBL" id="MDC0721527.1"/>
    </source>
</evidence>
<protein>
    <submittedName>
        <fullName evidence="9">Cytochrome c oxidase subunit 3</fullName>
    </submittedName>
</protein>
<accession>A0ABT5E6N9</accession>
<evidence type="ECO:0000313" key="10">
    <source>
        <dbReference type="Proteomes" id="UP001221686"/>
    </source>
</evidence>
<keyword evidence="5 7" id="KW-0472">Membrane</keyword>
<feature type="transmembrane region" description="Helical" evidence="7">
    <location>
        <begin position="184"/>
        <end position="209"/>
    </location>
</feature>
<dbReference type="InterPro" id="IPR024791">
    <property type="entry name" value="Cyt_c/ubiquinol_Oxase_su3"/>
</dbReference>
<feature type="transmembrane region" description="Helical" evidence="7">
    <location>
        <begin position="93"/>
        <end position="113"/>
    </location>
</feature>
<evidence type="ECO:0000256" key="7">
    <source>
        <dbReference type="SAM" id="Phobius"/>
    </source>
</evidence>
<dbReference type="RefSeq" id="WP_272090030.1">
    <property type="nucleotide sequence ID" value="NZ_JAQNDL010000003.1"/>
</dbReference>
<proteinExistence type="inferred from homology"/>
<keyword evidence="10" id="KW-1185">Reference proteome</keyword>
<dbReference type="Pfam" id="PF00510">
    <property type="entry name" value="COX3"/>
    <property type="match status" value="1"/>
</dbReference>
<dbReference type="InterPro" id="IPR035973">
    <property type="entry name" value="Cyt_c_oxidase_su3-like_sf"/>
</dbReference>
<keyword evidence="3 6" id="KW-0812">Transmembrane</keyword>
<gene>
    <name evidence="9" type="ORF">POL25_31760</name>
</gene>
<evidence type="ECO:0000256" key="4">
    <source>
        <dbReference type="ARBA" id="ARBA00022989"/>
    </source>
</evidence>
<evidence type="ECO:0000256" key="6">
    <source>
        <dbReference type="RuleBase" id="RU003376"/>
    </source>
</evidence>
<evidence type="ECO:0000256" key="1">
    <source>
        <dbReference type="ARBA" id="ARBA00004141"/>
    </source>
</evidence>
<dbReference type="InterPro" id="IPR013833">
    <property type="entry name" value="Cyt_c_oxidase_su3_a-hlx"/>
</dbReference>
<organism evidence="9 10">
    <name type="scientific">Nannocystis bainbridge</name>
    <dbReference type="NCBI Taxonomy" id="2995303"/>
    <lineage>
        <taxon>Bacteria</taxon>
        <taxon>Pseudomonadati</taxon>
        <taxon>Myxococcota</taxon>
        <taxon>Polyangia</taxon>
        <taxon>Nannocystales</taxon>
        <taxon>Nannocystaceae</taxon>
        <taxon>Nannocystis</taxon>
    </lineage>
</organism>
<dbReference type="EMBL" id="JAQNDL010000003">
    <property type="protein sequence ID" value="MDC0721527.1"/>
    <property type="molecule type" value="Genomic_DNA"/>
</dbReference>
<feature type="domain" description="Heme-copper oxidase subunit III family profile" evidence="8">
    <location>
        <begin position="1"/>
        <end position="210"/>
    </location>
</feature>
<evidence type="ECO:0000256" key="5">
    <source>
        <dbReference type="ARBA" id="ARBA00023136"/>
    </source>
</evidence>
<sequence length="212" mass="23489">MPEAVREPFTDLAHQRDAVALGMWAFLGQEVLFFGVLFVLYTSLRVRHPELFAAFGPLLDWRLATVMTVALLLSSFTMALAVRFAFTRVRGRLVFTLLATMILGAAFLTMKGWEYAHHLARGETPIVDLADTLAAGPGMATFFGLYFVLTGFHALHVLGGLVALAWLTLAAWRTPASDLRGSPVMAVGLYWHFVDIVWLFLFPALYLAARPT</sequence>
<dbReference type="SUPFAM" id="SSF81452">
    <property type="entry name" value="Cytochrome c oxidase subunit III-like"/>
    <property type="match status" value="1"/>
</dbReference>
<dbReference type="Gene3D" id="1.20.120.80">
    <property type="entry name" value="Cytochrome c oxidase, subunit III, four-helix bundle"/>
    <property type="match status" value="1"/>
</dbReference>
<evidence type="ECO:0000256" key="2">
    <source>
        <dbReference type="ARBA" id="ARBA00010581"/>
    </source>
</evidence>
<dbReference type="PANTHER" id="PTHR11403:SF6">
    <property type="entry name" value="NITRIC OXIDE REDUCTASE SUBUNIT E"/>
    <property type="match status" value="1"/>
</dbReference>
<comment type="caution">
    <text evidence="9">The sequence shown here is derived from an EMBL/GenBank/DDBJ whole genome shotgun (WGS) entry which is preliminary data.</text>
</comment>
<feature type="transmembrane region" description="Helical" evidence="7">
    <location>
        <begin position="21"/>
        <end position="41"/>
    </location>
</feature>
<dbReference type="PANTHER" id="PTHR11403">
    <property type="entry name" value="CYTOCHROME C OXIDASE SUBUNIT III"/>
    <property type="match status" value="1"/>
</dbReference>
<dbReference type="PROSITE" id="PS50253">
    <property type="entry name" value="COX3"/>
    <property type="match status" value="1"/>
</dbReference>
<comment type="subcellular location">
    <subcellularLocation>
        <location evidence="6">Cell membrane</location>
        <topology evidence="6">Multi-pass membrane protein</topology>
    </subcellularLocation>
    <subcellularLocation>
        <location evidence="1">Membrane</location>
        <topology evidence="1">Multi-pass membrane protein</topology>
    </subcellularLocation>
</comment>
<comment type="similarity">
    <text evidence="2 6">Belongs to the cytochrome c oxidase subunit 3 family.</text>
</comment>
<feature type="transmembrane region" description="Helical" evidence="7">
    <location>
        <begin position="143"/>
        <end position="172"/>
    </location>
</feature>
<dbReference type="Proteomes" id="UP001221686">
    <property type="component" value="Unassembled WGS sequence"/>
</dbReference>
<reference evidence="9 10" key="1">
    <citation type="submission" date="2022-11" db="EMBL/GenBank/DDBJ databases">
        <title>Minimal conservation of predation-associated metabolite biosynthetic gene clusters underscores biosynthetic potential of Myxococcota including descriptions for ten novel species: Archangium lansinium sp. nov., Myxococcus landrumus sp. nov., Nannocystis bai.</title>
        <authorList>
            <person name="Ahearne A."/>
            <person name="Stevens C."/>
            <person name="Dowd S."/>
        </authorList>
    </citation>
    <scope>NUCLEOTIDE SEQUENCE [LARGE SCALE GENOMIC DNA]</scope>
    <source>
        <strain evidence="9 10">BB15-2</strain>
    </source>
</reference>